<sequence length="125" mass="13063">MKITKLKGLAASASALALFAGCAIKQVEEVTVYKTKGAVQCESSGMSIFESEIQLQNSGIEVHSSKCGVLEGVGFAQMCGGKTGDILVHTINARYENLAEAMGYKPVSTLVSADAPQGFNAVECQ</sequence>
<gene>
    <name evidence="2" type="ORF">GCE9029_01459</name>
</gene>
<evidence type="ECO:0000256" key="1">
    <source>
        <dbReference type="SAM" id="SignalP"/>
    </source>
</evidence>
<keyword evidence="3" id="KW-1185">Reference proteome</keyword>
<evidence type="ECO:0000313" key="3">
    <source>
        <dbReference type="Proteomes" id="UP000071641"/>
    </source>
</evidence>
<dbReference type="PROSITE" id="PS51257">
    <property type="entry name" value="PROKAR_LIPOPROTEIN"/>
    <property type="match status" value="1"/>
</dbReference>
<evidence type="ECO:0000313" key="2">
    <source>
        <dbReference type="EMBL" id="CZF79437.1"/>
    </source>
</evidence>
<keyword evidence="1" id="KW-0732">Signal</keyword>
<feature type="chain" id="PRO_5007281781" description="Lipoprotein" evidence="1">
    <location>
        <begin position="26"/>
        <end position="125"/>
    </location>
</feature>
<dbReference type="Proteomes" id="UP000071641">
    <property type="component" value="Unassembled WGS sequence"/>
</dbReference>
<feature type="signal peptide" evidence="1">
    <location>
        <begin position="1"/>
        <end position="25"/>
    </location>
</feature>
<name>A0A128EY66_9GAMM</name>
<dbReference type="OrthoDB" id="6899340at2"/>
<proteinExistence type="predicted"/>
<accession>A0A128EY66</accession>
<reference evidence="3" key="1">
    <citation type="submission" date="2016-02" db="EMBL/GenBank/DDBJ databases">
        <authorList>
            <person name="Rodrigo-Torres Lidia"/>
            <person name="Arahal R.David."/>
        </authorList>
    </citation>
    <scope>NUCLEOTIDE SEQUENCE [LARGE SCALE GENOMIC DNA]</scope>
    <source>
        <strain evidence="3">CECT 9029</strain>
    </source>
</reference>
<protein>
    <recommendedName>
        <fullName evidence="4">Lipoprotein</fullName>
    </recommendedName>
</protein>
<evidence type="ECO:0008006" key="4">
    <source>
        <dbReference type="Google" id="ProtNLM"/>
    </source>
</evidence>
<dbReference type="AlphaFoldDB" id="A0A128EY66"/>
<dbReference type="STRING" id="1796497.GCE9029_01459"/>
<dbReference type="RefSeq" id="WP_062662158.1">
    <property type="nucleotide sequence ID" value="NZ_FIZX01000001.1"/>
</dbReference>
<organism evidence="2 3">
    <name type="scientific">Grimontia celer</name>
    <dbReference type="NCBI Taxonomy" id="1796497"/>
    <lineage>
        <taxon>Bacteria</taxon>
        <taxon>Pseudomonadati</taxon>
        <taxon>Pseudomonadota</taxon>
        <taxon>Gammaproteobacteria</taxon>
        <taxon>Vibrionales</taxon>
        <taxon>Vibrionaceae</taxon>
        <taxon>Grimontia</taxon>
    </lineage>
</organism>
<dbReference type="EMBL" id="FIZX01000001">
    <property type="protein sequence ID" value="CZF79437.1"/>
    <property type="molecule type" value="Genomic_DNA"/>
</dbReference>